<sequence length="307" mass="32271">MGFGAFASAAPKTGTSNRKRAARSQAGTGFASYSDLTSRQEAKLRKELEVLERDSGAGVGPRDAAIPIPAKAVKAQNKHTPTVRKILASQKTFANHLDDFLAMTALHENSHNEGTPSGRGAAAAAAVPSTATSEAETAPASGRGKRTAKKEAAKRESKKRQSISTTAKVAPTDDTPMPEASAAASSTPETPAPPSSAILRPYAGPRPAPQTSDGDPLLVSYVPPLPTDDELRALLAAPPLSYAEARATWPTESAAGGSAPERRYPARVFCEICGYWGRIKCTKCGTPLCALDCLEMHREDCITRYGL</sequence>
<dbReference type="EMBL" id="GL629735">
    <property type="protein sequence ID" value="EFX05209.1"/>
    <property type="molecule type" value="Genomic_DNA"/>
</dbReference>
<keyword evidence="2" id="KW-0863">Zinc-finger</keyword>
<dbReference type="GO" id="GO:0006338">
    <property type="term" value="P:chromatin remodeling"/>
    <property type="evidence" value="ECO:0007669"/>
    <property type="project" value="InterPro"/>
</dbReference>
<feature type="domain" description="HIT-type" evidence="5">
    <location>
        <begin position="267"/>
        <end position="294"/>
    </location>
</feature>
<accession>F0X920</accession>
<keyword evidence="7" id="KW-1185">Reference proteome</keyword>
<dbReference type="STRING" id="655863.F0X920"/>
<dbReference type="eggNOG" id="ENOG502SR3R">
    <property type="taxonomic scope" value="Eukaryota"/>
</dbReference>
<dbReference type="RefSeq" id="XP_014174691.1">
    <property type="nucleotide sequence ID" value="XM_014319216.1"/>
</dbReference>
<dbReference type="Pfam" id="PF04438">
    <property type="entry name" value="zf-HIT"/>
    <property type="match status" value="1"/>
</dbReference>
<dbReference type="HOGENOM" id="CLU_034747_0_0_1"/>
<feature type="compositionally biased region" description="Low complexity" evidence="4">
    <location>
        <begin position="114"/>
        <end position="142"/>
    </location>
</feature>
<reference evidence="6 7" key="1">
    <citation type="journal article" date="2011" name="Proc. Natl. Acad. Sci. U.S.A.">
        <title>Genome and transcriptome analyses of the mountain pine beetle-fungal symbiont Grosmannia clavigera, a lodgepole pine pathogen.</title>
        <authorList>
            <person name="DiGuistini S."/>
            <person name="Wang Y."/>
            <person name="Liao N.Y."/>
            <person name="Taylor G."/>
            <person name="Tanguay P."/>
            <person name="Feau N."/>
            <person name="Henrissat B."/>
            <person name="Chan S.K."/>
            <person name="Hesse-Orce U."/>
            <person name="Alamouti S.M."/>
            <person name="Tsui C.K.M."/>
            <person name="Docking R.T."/>
            <person name="Levasseur A."/>
            <person name="Haridas S."/>
            <person name="Robertson G."/>
            <person name="Birol I."/>
            <person name="Holt R.A."/>
            <person name="Marra M.A."/>
            <person name="Hamelin R.C."/>
            <person name="Hirst M."/>
            <person name="Jones S.J.M."/>
            <person name="Bohlmann J."/>
            <person name="Breuil C."/>
        </authorList>
    </citation>
    <scope>NUCLEOTIDE SEQUENCE [LARGE SCALE GENOMIC DNA]</scope>
    <source>
        <strain evidence="7">kw1407 / UAMH 11150</strain>
    </source>
</reference>
<dbReference type="OrthoDB" id="74807at2759"/>
<dbReference type="InterPro" id="IPR007529">
    <property type="entry name" value="Znf_HIT"/>
</dbReference>
<dbReference type="GO" id="GO:0005634">
    <property type="term" value="C:nucleus"/>
    <property type="evidence" value="ECO:0007669"/>
    <property type="project" value="UniProtKB-ARBA"/>
</dbReference>
<dbReference type="CDD" id="cd21437">
    <property type="entry name" value="zf-HIT_ZNHIT1_like"/>
    <property type="match status" value="1"/>
</dbReference>
<evidence type="ECO:0000256" key="1">
    <source>
        <dbReference type="ARBA" id="ARBA00022723"/>
    </source>
</evidence>
<keyword evidence="3" id="KW-0862">Zinc</keyword>
<gene>
    <name evidence="6" type="ORF">CMQ_3278</name>
</gene>
<name>F0X920_GROCL</name>
<dbReference type="GeneID" id="25976360"/>
<dbReference type="InParanoid" id="F0X920"/>
<evidence type="ECO:0000256" key="2">
    <source>
        <dbReference type="ARBA" id="ARBA00022771"/>
    </source>
</evidence>
<evidence type="ECO:0000313" key="6">
    <source>
        <dbReference type="EMBL" id="EFX05209.1"/>
    </source>
</evidence>
<protein>
    <submittedName>
        <fullName evidence="6">Hit finger domain protein</fullName>
    </submittedName>
</protein>
<organism evidence="7">
    <name type="scientific">Grosmannia clavigera (strain kw1407 / UAMH 11150)</name>
    <name type="common">Blue stain fungus</name>
    <name type="synonym">Graphiocladiella clavigera</name>
    <dbReference type="NCBI Taxonomy" id="655863"/>
    <lineage>
        <taxon>Eukaryota</taxon>
        <taxon>Fungi</taxon>
        <taxon>Dikarya</taxon>
        <taxon>Ascomycota</taxon>
        <taxon>Pezizomycotina</taxon>
        <taxon>Sordariomycetes</taxon>
        <taxon>Sordariomycetidae</taxon>
        <taxon>Ophiostomatales</taxon>
        <taxon>Ophiostomataceae</taxon>
        <taxon>Leptographium</taxon>
    </lineage>
</organism>
<evidence type="ECO:0000259" key="5">
    <source>
        <dbReference type="Pfam" id="PF04438"/>
    </source>
</evidence>
<feature type="region of interest" description="Disordered" evidence="4">
    <location>
        <begin position="109"/>
        <end position="219"/>
    </location>
</feature>
<feature type="region of interest" description="Disordered" evidence="4">
    <location>
        <begin position="1"/>
        <end position="38"/>
    </location>
</feature>
<dbReference type="Proteomes" id="UP000007796">
    <property type="component" value="Unassembled WGS sequence"/>
</dbReference>
<keyword evidence="1" id="KW-0479">Metal-binding</keyword>
<dbReference type="PANTHER" id="PTHR13093">
    <property type="entry name" value="ZINC FINGER HIT DOMAIN CONTAINING PROTEIN 1"/>
    <property type="match status" value="1"/>
</dbReference>
<feature type="compositionally biased region" description="Low complexity" evidence="4">
    <location>
        <begin position="178"/>
        <end position="189"/>
    </location>
</feature>
<proteinExistence type="predicted"/>
<evidence type="ECO:0000256" key="3">
    <source>
        <dbReference type="ARBA" id="ARBA00022833"/>
    </source>
</evidence>
<evidence type="ECO:0000256" key="4">
    <source>
        <dbReference type="SAM" id="MobiDB-lite"/>
    </source>
</evidence>
<dbReference type="GO" id="GO:0008270">
    <property type="term" value="F:zinc ion binding"/>
    <property type="evidence" value="ECO:0007669"/>
    <property type="project" value="UniProtKB-KW"/>
</dbReference>
<dbReference type="InterPro" id="IPR039723">
    <property type="entry name" value="Vps71/ZNHIT1"/>
</dbReference>
<evidence type="ECO:0000313" key="7">
    <source>
        <dbReference type="Proteomes" id="UP000007796"/>
    </source>
</evidence>
<dbReference type="AlphaFoldDB" id="F0X920"/>